<sequence>MLIKSYPGGAAVTGSLLITFLVTFLLITLSLPPSKSFIRLTGVFALATLTYALQLASSEWIANPHWRSAIVPLLWIQFMSASELVLVRKWDGIWESDARTKSMAGFTPSSASLVARTYESLMLLWKLRRIGTRWQVKHVPGLQQRSPHPPESRVAFVLKRSLKILVAFQVLSLMTQAPPPDPNFVGRDKQALAFQGLVRLSQADITFRIIGTLSFWACTALINLLMFEVTCLGFVVVFLCKVEDCPPLYGDFSSASTIRGFWGTSWHQCLRSGLTGHADVIEHHIFPFRQRLVSRYLRIFISFFISGLIHHTSDIAMGMTAKNAGAFMFFLLQPIGIIAEDAIQAISKQAPVCHSASRVRVFVGYLWSPIPALIFLTFTLVYYIYLKGFPRPLTGIPYNESALKSFLGDLPAFQHARTHGKGFTVWMRDLAQKHGSPMVQVFLGPFAPPCVVLFDYRESYDIVARRTKEFDRCRRDAETMSTILPEHHLSMVSADARFKGNKDLVKDLMAPGFLNEVSAPEIYSKALSLIELWSVKSKWAAGRPFEAHHDLQNAALDIIMSAAFGETSNGGVLRQHILRETGHRPFLVPTDPKEPACFKSLGLPTEYQATVDITHFMGRVVTSPFPKQFAWLLKTFTRVSSVFVKKDQFIRSQIQKAVSSLSDESLQGGKAAKSALDFIVLREVTAAKKSGRKPSFTSKRLEDELLGYIVAGHETSASILSWAVKFLADNQKQQHTLRKHLQAIYPDAVEERRQPSVTELTTVTAPYLDAFLEEILRLSRTASILTREAVNDTIVMGKFVPKGTTIFIFTQGASYVQPSLGVDEQVRSRTSQEAKRVPDWLSDDVGKFCAGRWLVPKTGASGFSEEFVGKEDSWTLSDFDFDPQAGPILTFGGGPRGCFGRRLAYLELRMVLALLVWNFVFKPCADNLSTYELRESITVEPKDCYVNLQTSENM</sequence>
<dbReference type="SUPFAM" id="SSF48264">
    <property type="entry name" value="Cytochrome P450"/>
    <property type="match status" value="1"/>
</dbReference>
<evidence type="ECO:0000256" key="11">
    <source>
        <dbReference type="SAM" id="Phobius"/>
    </source>
</evidence>
<comment type="similarity">
    <text evidence="3">Belongs to the cytochrome P450 family.</text>
</comment>
<keyword evidence="5 11" id="KW-0812">Transmembrane</keyword>
<dbReference type="InterPro" id="IPR032805">
    <property type="entry name" value="Wax_synthase_dom"/>
</dbReference>
<comment type="caution">
    <text evidence="13">The sequence shown here is derived from an EMBL/GenBank/DDBJ whole genome shotgun (WGS) entry which is preliminary data.</text>
</comment>
<dbReference type="Pfam" id="PF13813">
    <property type="entry name" value="MBOAT_2"/>
    <property type="match status" value="1"/>
</dbReference>
<reference evidence="13" key="1">
    <citation type="submission" date="2021-12" db="EMBL/GenBank/DDBJ databases">
        <title>Comparative genomics, transcriptomics and evolutionary studies reveal genomic signatures of adaptation to plant cell wall in hemibiotrophic fungi.</title>
        <authorList>
            <consortium name="DOE Joint Genome Institute"/>
            <person name="Baroncelli R."/>
            <person name="Diaz J.F."/>
            <person name="Benocci T."/>
            <person name="Peng M."/>
            <person name="Battaglia E."/>
            <person name="Haridas S."/>
            <person name="Andreopoulos W."/>
            <person name="Labutti K."/>
            <person name="Pangilinan J."/>
            <person name="Floch G.L."/>
            <person name="Makela M.R."/>
            <person name="Henrissat B."/>
            <person name="Grigoriev I.V."/>
            <person name="Crouch J.A."/>
            <person name="De Vries R.P."/>
            <person name="Sukno S.A."/>
            <person name="Thon M.R."/>
        </authorList>
    </citation>
    <scope>NUCLEOTIDE SEQUENCE</scope>
    <source>
        <strain evidence="13">CBS 112980</strain>
    </source>
</reference>
<keyword evidence="8 10" id="KW-0408">Iron</keyword>
<dbReference type="GO" id="GO:0004497">
    <property type="term" value="F:monooxygenase activity"/>
    <property type="evidence" value="ECO:0007669"/>
    <property type="project" value="UniProtKB-KW"/>
</dbReference>
<evidence type="ECO:0000256" key="9">
    <source>
        <dbReference type="ARBA" id="ARBA00023136"/>
    </source>
</evidence>
<keyword evidence="9 11" id="KW-0472">Membrane</keyword>
<feature type="binding site" description="axial binding residue" evidence="10">
    <location>
        <position position="898"/>
    </location>
    <ligand>
        <name>heme</name>
        <dbReference type="ChEBI" id="CHEBI:30413"/>
    </ligand>
    <ligandPart>
        <name>Fe</name>
        <dbReference type="ChEBI" id="CHEBI:18248"/>
    </ligandPart>
</feature>
<dbReference type="Gene3D" id="1.10.630.10">
    <property type="entry name" value="Cytochrome P450"/>
    <property type="match status" value="1"/>
</dbReference>
<dbReference type="GO" id="GO:0020037">
    <property type="term" value="F:heme binding"/>
    <property type="evidence" value="ECO:0007669"/>
    <property type="project" value="InterPro"/>
</dbReference>
<evidence type="ECO:0000256" key="4">
    <source>
        <dbReference type="ARBA" id="ARBA00022617"/>
    </source>
</evidence>
<evidence type="ECO:0000256" key="10">
    <source>
        <dbReference type="PIRSR" id="PIRSR602401-1"/>
    </source>
</evidence>
<dbReference type="PROSITE" id="PS00086">
    <property type="entry name" value="CYTOCHROME_P450"/>
    <property type="match status" value="1"/>
</dbReference>
<evidence type="ECO:0000256" key="8">
    <source>
        <dbReference type="ARBA" id="ARBA00023004"/>
    </source>
</evidence>
<evidence type="ECO:0000313" key="14">
    <source>
        <dbReference type="Proteomes" id="UP001244207"/>
    </source>
</evidence>
<feature type="transmembrane region" description="Helical" evidence="11">
    <location>
        <begin position="364"/>
        <end position="385"/>
    </location>
</feature>
<dbReference type="RefSeq" id="XP_060362987.1">
    <property type="nucleotide sequence ID" value="XM_060513109.1"/>
</dbReference>
<evidence type="ECO:0000256" key="7">
    <source>
        <dbReference type="ARBA" id="ARBA00022989"/>
    </source>
</evidence>
<dbReference type="InterPro" id="IPR017972">
    <property type="entry name" value="Cyt_P450_CS"/>
</dbReference>
<dbReference type="PRINTS" id="PR00463">
    <property type="entry name" value="EP450I"/>
</dbReference>
<organism evidence="13 14">
    <name type="scientific">Glomerella acutata</name>
    <name type="common">Colletotrichum acutatum</name>
    <dbReference type="NCBI Taxonomy" id="27357"/>
    <lineage>
        <taxon>Eukaryota</taxon>
        <taxon>Fungi</taxon>
        <taxon>Dikarya</taxon>
        <taxon>Ascomycota</taxon>
        <taxon>Pezizomycotina</taxon>
        <taxon>Sordariomycetes</taxon>
        <taxon>Hypocreomycetidae</taxon>
        <taxon>Glomerellales</taxon>
        <taxon>Glomerellaceae</taxon>
        <taxon>Colletotrichum</taxon>
        <taxon>Colletotrichum acutatum species complex</taxon>
    </lineage>
</organism>
<dbReference type="EMBL" id="JAHMHS010000072">
    <property type="protein sequence ID" value="KAK1722932.1"/>
    <property type="molecule type" value="Genomic_DNA"/>
</dbReference>
<protein>
    <submittedName>
        <fullName evidence="13">Cytochrome P450 monooxygenase</fullName>
    </submittedName>
</protein>
<feature type="transmembrane region" description="Helical" evidence="11">
    <location>
        <begin position="324"/>
        <end position="343"/>
    </location>
</feature>
<keyword evidence="13" id="KW-0560">Oxidoreductase</keyword>
<evidence type="ECO:0000256" key="3">
    <source>
        <dbReference type="ARBA" id="ARBA00010617"/>
    </source>
</evidence>
<dbReference type="AlphaFoldDB" id="A0AAD8UHH2"/>
<gene>
    <name evidence="13" type="ORF">BDZ83DRAFT_742365</name>
</gene>
<keyword evidence="7 11" id="KW-1133">Transmembrane helix</keyword>
<dbReference type="InterPro" id="IPR001128">
    <property type="entry name" value="Cyt_P450"/>
</dbReference>
<feature type="domain" description="Wax synthase" evidence="12">
    <location>
        <begin position="245"/>
        <end position="332"/>
    </location>
</feature>
<evidence type="ECO:0000256" key="6">
    <source>
        <dbReference type="ARBA" id="ARBA00022723"/>
    </source>
</evidence>
<dbReference type="GO" id="GO:0016705">
    <property type="term" value="F:oxidoreductase activity, acting on paired donors, with incorporation or reduction of molecular oxygen"/>
    <property type="evidence" value="ECO:0007669"/>
    <property type="project" value="InterPro"/>
</dbReference>
<evidence type="ECO:0000256" key="2">
    <source>
        <dbReference type="ARBA" id="ARBA00004141"/>
    </source>
</evidence>
<dbReference type="PRINTS" id="PR00385">
    <property type="entry name" value="P450"/>
</dbReference>
<dbReference type="GO" id="GO:0005506">
    <property type="term" value="F:iron ion binding"/>
    <property type="evidence" value="ECO:0007669"/>
    <property type="project" value="InterPro"/>
</dbReference>
<keyword evidence="4 10" id="KW-0349">Heme</keyword>
<feature type="transmembrane region" description="Helical" evidence="11">
    <location>
        <begin position="6"/>
        <end position="29"/>
    </location>
</feature>
<dbReference type="Proteomes" id="UP001244207">
    <property type="component" value="Unassembled WGS sequence"/>
</dbReference>
<feature type="transmembrane region" description="Helical" evidence="11">
    <location>
        <begin position="296"/>
        <end position="312"/>
    </location>
</feature>
<comment type="subcellular location">
    <subcellularLocation>
        <location evidence="2">Membrane</location>
        <topology evidence="2">Multi-pass membrane protein</topology>
    </subcellularLocation>
</comment>
<dbReference type="InterPro" id="IPR036396">
    <property type="entry name" value="Cyt_P450_sf"/>
</dbReference>
<evidence type="ECO:0000256" key="1">
    <source>
        <dbReference type="ARBA" id="ARBA00001971"/>
    </source>
</evidence>
<dbReference type="InterPro" id="IPR050121">
    <property type="entry name" value="Cytochrome_P450_monoxygenase"/>
</dbReference>
<dbReference type="GO" id="GO:0016020">
    <property type="term" value="C:membrane"/>
    <property type="evidence" value="ECO:0007669"/>
    <property type="project" value="UniProtKB-SubCell"/>
</dbReference>
<keyword evidence="14" id="KW-1185">Reference proteome</keyword>
<dbReference type="PANTHER" id="PTHR24305">
    <property type="entry name" value="CYTOCHROME P450"/>
    <property type="match status" value="1"/>
</dbReference>
<accession>A0AAD8UHH2</accession>
<evidence type="ECO:0000256" key="5">
    <source>
        <dbReference type="ARBA" id="ARBA00022692"/>
    </source>
</evidence>
<dbReference type="PANTHER" id="PTHR24305:SF232">
    <property type="entry name" value="P450, PUTATIVE (EUROFUNG)-RELATED"/>
    <property type="match status" value="1"/>
</dbReference>
<dbReference type="Pfam" id="PF00067">
    <property type="entry name" value="p450"/>
    <property type="match status" value="2"/>
</dbReference>
<name>A0AAD8UHH2_GLOAC</name>
<keyword evidence="13" id="KW-0503">Monooxygenase</keyword>
<comment type="cofactor">
    <cofactor evidence="1 10">
        <name>heme</name>
        <dbReference type="ChEBI" id="CHEBI:30413"/>
    </cofactor>
</comment>
<dbReference type="InterPro" id="IPR002401">
    <property type="entry name" value="Cyt_P450_E_grp-I"/>
</dbReference>
<keyword evidence="6 10" id="KW-0479">Metal-binding</keyword>
<proteinExistence type="inferred from homology"/>
<dbReference type="GeneID" id="85397007"/>
<evidence type="ECO:0000313" key="13">
    <source>
        <dbReference type="EMBL" id="KAK1722932.1"/>
    </source>
</evidence>
<evidence type="ECO:0000259" key="12">
    <source>
        <dbReference type="Pfam" id="PF13813"/>
    </source>
</evidence>